<feature type="compositionally biased region" description="Basic and acidic residues" evidence="1">
    <location>
        <begin position="42"/>
        <end position="53"/>
    </location>
</feature>
<dbReference type="eggNOG" id="KOG0017">
    <property type="taxonomic scope" value="Eukaryota"/>
</dbReference>
<evidence type="ECO:0000256" key="1">
    <source>
        <dbReference type="SAM" id="MobiDB-lite"/>
    </source>
</evidence>
<keyword evidence="3" id="KW-1185">Reference proteome</keyword>
<evidence type="ECO:0000313" key="3">
    <source>
        <dbReference type="Proteomes" id="UP000032141"/>
    </source>
</evidence>
<evidence type="ECO:0000313" key="2">
    <source>
        <dbReference type="EnsemblPlants" id="Bo8g057970.1"/>
    </source>
</evidence>
<dbReference type="EnsemblPlants" id="Bo8g057970.1">
    <property type="protein sequence ID" value="Bo8g057970.1"/>
    <property type="gene ID" value="Bo8g057970"/>
</dbReference>
<dbReference type="AlphaFoldDB" id="A0A0D3DNH9"/>
<reference evidence="2" key="2">
    <citation type="submission" date="2015-03" db="UniProtKB">
        <authorList>
            <consortium name="EnsemblPlants"/>
        </authorList>
    </citation>
    <scope>IDENTIFICATION</scope>
</reference>
<name>A0A0D3DNH9_BRAOL</name>
<organism evidence="2 3">
    <name type="scientific">Brassica oleracea var. oleracea</name>
    <dbReference type="NCBI Taxonomy" id="109376"/>
    <lineage>
        <taxon>Eukaryota</taxon>
        <taxon>Viridiplantae</taxon>
        <taxon>Streptophyta</taxon>
        <taxon>Embryophyta</taxon>
        <taxon>Tracheophyta</taxon>
        <taxon>Spermatophyta</taxon>
        <taxon>Magnoliopsida</taxon>
        <taxon>eudicotyledons</taxon>
        <taxon>Gunneridae</taxon>
        <taxon>Pentapetalae</taxon>
        <taxon>rosids</taxon>
        <taxon>malvids</taxon>
        <taxon>Brassicales</taxon>
        <taxon>Brassicaceae</taxon>
        <taxon>Brassiceae</taxon>
        <taxon>Brassica</taxon>
    </lineage>
</organism>
<dbReference type="Gramene" id="Bo8g057970.1">
    <property type="protein sequence ID" value="Bo8g057970.1"/>
    <property type="gene ID" value="Bo8g057970"/>
</dbReference>
<feature type="region of interest" description="Disordered" evidence="1">
    <location>
        <begin position="29"/>
        <end position="73"/>
    </location>
</feature>
<reference evidence="2 3" key="1">
    <citation type="journal article" date="2014" name="Genome Biol.">
        <title>Transcriptome and methylome profiling reveals relics of genome dominance in the mesopolyploid Brassica oleracea.</title>
        <authorList>
            <person name="Parkin I.A."/>
            <person name="Koh C."/>
            <person name="Tang H."/>
            <person name="Robinson S.J."/>
            <person name="Kagale S."/>
            <person name="Clarke W.E."/>
            <person name="Town C.D."/>
            <person name="Nixon J."/>
            <person name="Krishnakumar V."/>
            <person name="Bidwell S.L."/>
            <person name="Denoeud F."/>
            <person name="Belcram H."/>
            <person name="Links M.G."/>
            <person name="Just J."/>
            <person name="Clarke C."/>
            <person name="Bender T."/>
            <person name="Huebert T."/>
            <person name="Mason A.S."/>
            <person name="Pires J.C."/>
            <person name="Barker G."/>
            <person name="Moore J."/>
            <person name="Walley P.G."/>
            <person name="Manoli S."/>
            <person name="Batley J."/>
            <person name="Edwards D."/>
            <person name="Nelson M.N."/>
            <person name="Wang X."/>
            <person name="Paterson A.H."/>
            <person name="King G."/>
            <person name="Bancroft I."/>
            <person name="Chalhoub B."/>
            <person name="Sharpe A.G."/>
        </authorList>
    </citation>
    <scope>NUCLEOTIDE SEQUENCE</scope>
    <source>
        <strain evidence="2 3">cv. TO1000</strain>
    </source>
</reference>
<dbReference type="HOGENOM" id="CLU_2708280_0_0_1"/>
<dbReference type="Proteomes" id="UP000032141">
    <property type="component" value="Chromosome C8"/>
</dbReference>
<sequence length="73" mass="8273">MNVYELPDSLTGPKKVIKSQVPAVNAPVNIDVPEGQFQTPNESKDHLKRDRPIGSKYNNPRKRSMNENGRIEE</sequence>
<protein>
    <submittedName>
        <fullName evidence="2">Uncharacterized protein</fullName>
    </submittedName>
</protein>
<accession>A0A0D3DNH9</accession>
<proteinExistence type="predicted"/>